<gene>
    <name evidence="3" type="ORF">ACFFIP_16150</name>
</gene>
<comment type="similarity">
    <text evidence="1">Belongs to the UPF0213 family.</text>
</comment>
<proteinExistence type="inferred from homology"/>
<dbReference type="InterPro" id="IPR000305">
    <property type="entry name" value="GIY-YIG_endonuc"/>
</dbReference>
<dbReference type="CDD" id="cd10449">
    <property type="entry name" value="GIY-YIG_SLX1_like"/>
    <property type="match status" value="1"/>
</dbReference>
<evidence type="ECO:0000256" key="1">
    <source>
        <dbReference type="ARBA" id="ARBA00007435"/>
    </source>
</evidence>
<feature type="domain" description="GIY-YIG" evidence="2">
    <location>
        <begin position="1"/>
        <end position="78"/>
    </location>
</feature>
<dbReference type="InterPro" id="IPR050190">
    <property type="entry name" value="UPF0213_domain"/>
</dbReference>
<reference evidence="3 4" key="1">
    <citation type="submission" date="2024-09" db="EMBL/GenBank/DDBJ databases">
        <authorList>
            <person name="Sun Q."/>
            <person name="Mori K."/>
        </authorList>
    </citation>
    <scope>NUCLEOTIDE SEQUENCE [LARGE SCALE GENOMIC DNA]</scope>
    <source>
        <strain evidence="3 4">CCM 7650</strain>
    </source>
</reference>
<dbReference type="PROSITE" id="PS50164">
    <property type="entry name" value="GIY_YIG"/>
    <property type="match status" value="1"/>
</dbReference>
<feature type="non-terminal residue" evidence="3">
    <location>
        <position position="79"/>
    </location>
</feature>
<dbReference type="Pfam" id="PF01541">
    <property type="entry name" value="GIY-YIG"/>
    <property type="match status" value="1"/>
</dbReference>
<dbReference type="SUPFAM" id="SSF82771">
    <property type="entry name" value="GIY-YIG endonuclease"/>
    <property type="match status" value="1"/>
</dbReference>
<dbReference type="RefSeq" id="WP_382388742.1">
    <property type="nucleotide sequence ID" value="NZ_JBHLWI010000047.1"/>
</dbReference>
<protein>
    <submittedName>
        <fullName evidence="3">GIY-YIG nuclease family protein</fullName>
    </submittedName>
</protein>
<dbReference type="PANTHER" id="PTHR34477">
    <property type="entry name" value="UPF0213 PROTEIN YHBQ"/>
    <property type="match status" value="1"/>
</dbReference>
<dbReference type="Proteomes" id="UP001589797">
    <property type="component" value="Unassembled WGS sequence"/>
</dbReference>
<organism evidence="3 4">
    <name type="scientific">Fontibacter flavus</name>
    <dbReference type="NCBI Taxonomy" id="654838"/>
    <lineage>
        <taxon>Bacteria</taxon>
        <taxon>Pseudomonadati</taxon>
        <taxon>Bacteroidota</taxon>
        <taxon>Cytophagia</taxon>
        <taxon>Cytophagales</taxon>
        <taxon>Cyclobacteriaceae</taxon>
        <taxon>Fontibacter</taxon>
    </lineage>
</organism>
<dbReference type="Gene3D" id="3.40.1440.10">
    <property type="entry name" value="GIY-YIG endonuclease"/>
    <property type="match status" value="1"/>
</dbReference>
<accession>A0ABV6FWW0</accession>
<evidence type="ECO:0000313" key="3">
    <source>
        <dbReference type="EMBL" id="MFC0264226.1"/>
    </source>
</evidence>
<comment type="caution">
    <text evidence="3">The sequence shown here is derived from an EMBL/GenBank/DDBJ whole genome shotgun (WGS) entry which is preliminary data.</text>
</comment>
<dbReference type="InterPro" id="IPR035901">
    <property type="entry name" value="GIY-YIG_endonuc_sf"/>
</dbReference>
<keyword evidence="4" id="KW-1185">Reference proteome</keyword>
<sequence length="79" mass="9663">MACYFYILHSLSKDKYYVGHTCEDLEERLRKHNSNHRGYTGPANDWKLAYKEQFPCKEEAYKREREVKSWKSRKKIEML</sequence>
<evidence type="ECO:0000259" key="2">
    <source>
        <dbReference type="PROSITE" id="PS50164"/>
    </source>
</evidence>
<dbReference type="EMBL" id="JBHLWI010000047">
    <property type="protein sequence ID" value="MFC0264226.1"/>
    <property type="molecule type" value="Genomic_DNA"/>
</dbReference>
<evidence type="ECO:0000313" key="4">
    <source>
        <dbReference type="Proteomes" id="UP001589797"/>
    </source>
</evidence>
<name>A0ABV6FWW0_9BACT</name>
<dbReference type="PANTHER" id="PTHR34477:SF1">
    <property type="entry name" value="UPF0213 PROTEIN YHBQ"/>
    <property type="match status" value="1"/>
</dbReference>